<dbReference type="EC" id="2.7.7.89" evidence="7"/>
<dbReference type="SUPFAM" id="SSF81301">
    <property type="entry name" value="Nucleotidyltransferase"/>
    <property type="match status" value="2"/>
</dbReference>
<dbReference type="InterPro" id="IPR013546">
    <property type="entry name" value="PII_UdlTrfase/GS_AdlTrfase"/>
</dbReference>
<dbReference type="Pfam" id="PF03710">
    <property type="entry name" value="GlnE"/>
    <property type="match status" value="2"/>
</dbReference>
<name>A0A432Y1T5_9GAMM</name>
<keyword evidence="2 7" id="KW-0548">Nucleotidyltransferase</keyword>
<dbReference type="GO" id="GO:0005524">
    <property type="term" value="F:ATP binding"/>
    <property type="evidence" value="ECO:0007669"/>
    <property type="project" value="UniProtKB-UniRule"/>
</dbReference>
<evidence type="ECO:0000256" key="5">
    <source>
        <dbReference type="ARBA" id="ARBA00022842"/>
    </source>
</evidence>
<dbReference type="EMBL" id="PIPW01000001">
    <property type="protein sequence ID" value="RUO54902.1"/>
    <property type="molecule type" value="Genomic_DNA"/>
</dbReference>
<comment type="catalytic activity">
    <reaction evidence="7">
        <text>[glutamine synthetase]-O(4)-(5'-adenylyl)-L-tyrosine + phosphate = [glutamine synthetase]-L-tyrosine + ADP</text>
        <dbReference type="Rhea" id="RHEA:43716"/>
        <dbReference type="Rhea" id="RHEA-COMP:10660"/>
        <dbReference type="Rhea" id="RHEA-COMP:10661"/>
        <dbReference type="ChEBI" id="CHEBI:43474"/>
        <dbReference type="ChEBI" id="CHEBI:46858"/>
        <dbReference type="ChEBI" id="CHEBI:83624"/>
        <dbReference type="ChEBI" id="CHEBI:456216"/>
        <dbReference type="EC" id="2.7.7.89"/>
    </reaction>
</comment>
<dbReference type="GO" id="GO:0008882">
    <property type="term" value="F:[glutamate-ammonia-ligase] adenylyltransferase activity"/>
    <property type="evidence" value="ECO:0007669"/>
    <property type="project" value="UniProtKB-UniRule"/>
</dbReference>
<feature type="region of interest" description="Disordered" evidence="8">
    <location>
        <begin position="801"/>
        <end position="820"/>
    </location>
</feature>
<feature type="domain" description="Glutamate-ammonia ligase adenylyltransferase repeated" evidence="9">
    <location>
        <begin position="13"/>
        <end position="250"/>
    </location>
</feature>
<comment type="catalytic activity">
    <reaction evidence="7">
        <text>[glutamine synthetase]-L-tyrosine + ATP = [glutamine synthetase]-O(4)-(5'-adenylyl)-L-tyrosine + diphosphate</text>
        <dbReference type="Rhea" id="RHEA:18589"/>
        <dbReference type="Rhea" id="RHEA-COMP:10660"/>
        <dbReference type="Rhea" id="RHEA-COMP:10661"/>
        <dbReference type="ChEBI" id="CHEBI:30616"/>
        <dbReference type="ChEBI" id="CHEBI:33019"/>
        <dbReference type="ChEBI" id="CHEBI:46858"/>
        <dbReference type="ChEBI" id="CHEBI:83624"/>
        <dbReference type="EC" id="2.7.7.42"/>
    </reaction>
</comment>
<sequence>MMTKHSQQQEFWCSVSEFIATVWQNDADAIVTDEAGQVRLPEPDDYLPLLRDALQEVTTESEAQQVLRHFRQRWFASLAAADLAQQLQLREMLTHISAAADAFIIAARDWLYPQLSERYGSPRDEQGNAQPLLIIGMGKLGGRELNFSSDIDLIFCYPEHGETDHPRKPIETNVFFTKLAQSLVGLLDTVTGDGRVFRVDLRLRPFGQSGPVVTSLAALENYYQEQGRDWERYAMVKARLIGAPAAYEQQLRQLLRPFIYRRYIDFSAIDALRKMKTLITQETRRQGVQNNIKLGPGGIREVEFIAQTFQLIRGGQQRQLQTASIYSAYQAIGELGLLPQATVKELMACYEFLRKVEHVLQQLNDEQTQTLPSDSERQARVARAFELSWQELTKQVQATMATVHRHFQGVIGDNDSDDEDAGPLQLLWQDMIEDDTALDVLHDAGLNKQRAQRVWISVSDLRQEVRKRGSGPRGRKAMAKLVPLLLQRSLQMADAEVVLERVFTVLRRIMSRTAYVELLVENAGAREQLIKLCRASSWITQHLANFPILLDELIDPQHLYELPELCDYPAIINDYMVRIPEQEDDLEAQMNALRQARQSCQLKIAAADISGALPLMKVSDHLSYLAEAIIEHVVHLAWQHLVARHGCPPGRSMEDTGLAVIAYGKLGGLELSYSSDLDLVFITDSDYQGETDGAKPLEVQQFYLRLAQRILHLFTTRTMIGVLYDVDMRLRPSGKAGLLVSRIETYANYLAEDAWTWELQALVRARAVFGSDKLREAFAQLRDAQLRRKRDQQELAESVVSMREKMREHNEQRDNESKARSSFDLKQGVGGITDIEFLVQYLVLRFSHDYPKLPRYSDNVRIIECAGELGIISTEQAQALIDVYIREREWLHQLALDDRGSLTHLPVEKERSIVQQAWRQWFA</sequence>
<evidence type="ECO:0000256" key="8">
    <source>
        <dbReference type="SAM" id="MobiDB-lite"/>
    </source>
</evidence>
<dbReference type="Gene3D" id="1.20.120.330">
    <property type="entry name" value="Nucleotidyltransferases domain 2"/>
    <property type="match status" value="2"/>
</dbReference>
<keyword evidence="1 7" id="KW-0808">Transferase</keyword>
<reference evidence="12" key="1">
    <citation type="journal article" date="2018" name="Front. Microbiol.">
        <title>Genome-Based Analysis Reveals the Taxonomy and Diversity of the Family Idiomarinaceae.</title>
        <authorList>
            <person name="Liu Y."/>
            <person name="Lai Q."/>
            <person name="Shao Z."/>
        </authorList>
    </citation>
    <scope>NUCLEOTIDE SEQUENCE [LARGE SCALE GENOMIC DNA]</scope>
    <source>
        <strain evidence="12">BH195</strain>
    </source>
</reference>
<feature type="region of interest" description="Adenylyl transferase" evidence="7">
    <location>
        <begin position="419"/>
        <end position="923"/>
    </location>
</feature>
<dbReference type="InterPro" id="IPR005190">
    <property type="entry name" value="GlnE_rpt_dom"/>
</dbReference>
<dbReference type="EC" id="2.7.7.42" evidence="7"/>
<dbReference type="GO" id="GO:0000287">
    <property type="term" value="F:magnesium ion binding"/>
    <property type="evidence" value="ECO:0007669"/>
    <property type="project" value="UniProtKB-UniRule"/>
</dbReference>
<dbReference type="GO" id="GO:0047388">
    <property type="term" value="F:[glutamine synthetase]-adenylyl-L-tyrosine phosphorylase activity"/>
    <property type="evidence" value="ECO:0007669"/>
    <property type="project" value="UniProtKB-EC"/>
</dbReference>
<feature type="domain" description="PII-uridylyltransferase/Glutamine-synthetase adenylyltransferase" evidence="10">
    <location>
        <begin position="802"/>
        <end position="914"/>
    </location>
</feature>
<feature type="compositionally biased region" description="Basic and acidic residues" evidence="8">
    <location>
        <begin position="802"/>
        <end position="820"/>
    </location>
</feature>
<dbReference type="Pfam" id="PF08335">
    <property type="entry name" value="GlnD_UR_UTase"/>
    <property type="match status" value="2"/>
</dbReference>
<feature type="region of interest" description="Adenylyl removase" evidence="7">
    <location>
        <begin position="1"/>
        <end position="415"/>
    </location>
</feature>
<comment type="caution">
    <text evidence="11">The sequence shown here is derived from an EMBL/GenBank/DDBJ whole genome shotgun (WGS) entry which is preliminary data.</text>
</comment>
<dbReference type="OrthoDB" id="9759366at2"/>
<evidence type="ECO:0000313" key="12">
    <source>
        <dbReference type="Proteomes" id="UP000287198"/>
    </source>
</evidence>
<dbReference type="FunFam" id="1.20.120.330:FF:000005">
    <property type="entry name" value="Bifunctional glutamine synthetase adenylyltransferase/adenylyl-removing enzyme"/>
    <property type="match status" value="1"/>
</dbReference>
<dbReference type="GO" id="GO:0016874">
    <property type="term" value="F:ligase activity"/>
    <property type="evidence" value="ECO:0007669"/>
    <property type="project" value="UniProtKB-KW"/>
</dbReference>
<keyword evidence="5 7" id="KW-0460">Magnesium</keyword>
<dbReference type="HAMAP" id="MF_00802">
    <property type="entry name" value="GlnE"/>
    <property type="match status" value="1"/>
</dbReference>
<proteinExistence type="inferred from homology"/>
<feature type="domain" description="Glutamate-ammonia ligase adenylyltransferase repeated" evidence="9">
    <location>
        <begin position="527"/>
        <end position="779"/>
    </location>
</feature>
<evidence type="ECO:0000256" key="1">
    <source>
        <dbReference type="ARBA" id="ARBA00022679"/>
    </source>
</evidence>
<keyword evidence="11" id="KW-0436">Ligase</keyword>
<comment type="function">
    <text evidence="7">Involved in the regulation of glutamine synthetase GlnA, a key enzyme in the process to assimilate ammonia. When cellular nitrogen levels are high, the C-terminal adenylyl transferase (AT) inactivates GlnA by covalent transfer of an adenylyl group from ATP to specific tyrosine residue of GlnA, thus reducing its activity. Conversely, when nitrogen levels are low, the N-terminal adenylyl removase (AR) activates GlnA by removing the adenylyl group by phosphorolysis, increasing its activity. The regulatory region of GlnE binds the signal transduction protein PII (GlnB) which indicates the nitrogen status of the cell.</text>
</comment>
<dbReference type="Gene3D" id="1.20.120.1510">
    <property type="match status" value="1"/>
</dbReference>
<dbReference type="NCBIfam" id="NF008292">
    <property type="entry name" value="PRK11072.1"/>
    <property type="match status" value="1"/>
</dbReference>
<dbReference type="AlphaFoldDB" id="A0A432Y1T5"/>
<keyword evidence="3 7" id="KW-0547">Nucleotide-binding</keyword>
<dbReference type="Proteomes" id="UP000287198">
    <property type="component" value="Unassembled WGS sequence"/>
</dbReference>
<keyword evidence="6 7" id="KW-0511">Multifunctional enzyme</keyword>
<dbReference type="GO" id="GO:0000820">
    <property type="term" value="P:regulation of glutamine family amino acid metabolic process"/>
    <property type="evidence" value="ECO:0007669"/>
    <property type="project" value="UniProtKB-UniRule"/>
</dbReference>
<evidence type="ECO:0000259" key="10">
    <source>
        <dbReference type="Pfam" id="PF08335"/>
    </source>
</evidence>
<comment type="similarity">
    <text evidence="7">Belongs to the GlnE family.</text>
</comment>
<keyword evidence="12" id="KW-1185">Reference proteome</keyword>
<evidence type="ECO:0000256" key="4">
    <source>
        <dbReference type="ARBA" id="ARBA00022840"/>
    </source>
</evidence>
<protein>
    <recommendedName>
        <fullName evidence="7">Bifunctional glutamine synthetase adenylyltransferase/adenylyl-removing enzyme</fullName>
    </recommendedName>
    <alternativeName>
        <fullName evidence="7">ATP:glutamine synthetase adenylyltransferase</fullName>
    </alternativeName>
    <alternativeName>
        <fullName evidence="7">ATase</fullName>
    </alternativeName>
    <domain>
        <recommendedName>
            <fullName evidence="7">Glutamine synthetase adenylyl-L-tyrosine phosphorylase</fullName>
            <ecNumber evidence="7">2.7.7.89</ecNumber>
        </recommendedName>
        <alternativeName>
            <fullName evidence="7">Adenylyl removase</fullName>
            <shortName evidence="7">AR</shortName>
            <shortName evidence="7">AT-N</shortName>
        </alternativeName>
    </domain>
    <domain>
        <recommendedName>
            <fullName evidence="7">Glutamine synthetase adenylyl transferase</fullName>
            <ecNumber evidence="7">2.7.7.42</ecNumber>
        </recommendedName>
        <alternativeName>
            <fullName evidence="7">Adenylyl transferase</fullName>
            <shortName evidence="7">AT</shortName>
            <shortName evidence="7">AT-C</shortName>
        </alternativeName>
    </domain>
</protein>
<feature type="domain" description="PII-uridylyltransferase/Glutamine-synthetase adenylyltransferase" evidence="10">
    <location>
        <begin position="273"/>
        <end position="410"/>
    </location>
</feature>
<evidence type="ECO:0000256" key="3">
    <source>
        <dbReference type="ARBA" id="ARBA00022741"/>
    </source>
</evidence>
<evidence type="ECO:0000256" key="7">
    <source>
        <dbReference type="HAMAP-Rule" id="MF_00802"/>
    </source>
</evidence>
<dbReference type="GO" id="GO:0005829">
    <property type="term" value="C:cytosol"/>
    <property type="evidence" value="ECO:0007669"/>
    <property type="project" value="TreeGrafter"/>
</dbReference>
<dbReference type="RefSeq" id="WP_126762683.1">
    <property type="nucleotide sequence ID" value="NZ_JBHLTZ010000004.1"/>
</dbReference>
<dbReference type="PANTHER" id="PTHR30621">
    <property type="entry name" value="GLUTAMINE SYNTHETASE ADENYLYLTRANSFERASE"/>
    <property type="match status" value="1"/>
</dbReference>
<dbReference type="SUPFAM" id="SSF81593">
    <property type="entry name" value="Nucleotidyltransferase substrate binding subunit/domain"/>
    <property type="match status" value="2"/>
</dbReference>
<keyword evidence="4 7" id="KW-0067">ATP-binding</keyword>
<comment type="cofactor">
    <cofactor evidence="7">
        <name>Mg(2+)</name>
        <dbReference type="ChEBI" id="CHEBI:18420"/>
    </cofactor>
</comment>
<dbReference type="CDD" id="cd05401">
    <property type="entry name" value="NT_GlnE_GlnD_like"/>
    <property type="match status" value="2"/>
</dbReference>
<dbReference type="PANTHER" id="PTHR30621:SF0">
    <property type="entry name" value="BIFUNCTIONAL GLUTAMINE SYNTHETASE ADENYLYLTRANSFERASE_ADENYLYL-REMOVING ENZYME"/>
    <property type="match status" value="1"/>
</dbReference>
<dbReference type="InterPro" id="IPR043519">
    <property type="entry name" value="NT_sf"/>
</dbReference>
<dbReference type="Gene3D" id="3.30.460.10">
    <property type="entry name" value="Beta Polymerase, domain 2"/>
    <property type="match status" value="2"/>
</dbReference>
<organism evidence="11 12">
    <name type="scientific">Pseudidiomarina halophila</name>
    <dbReference type="NCBI Taxonomy" id="1449799"/>
    <lineage>
        <taxon>Bacteria</taxon>
        <taxon>Pseudomonadati</taxon>
        <taxon>Pseudomonadota</taxon>
        <taxon>Gammaproteobacteria</taxon>
        <taxon>Alteromonadales</taxon>
        <taxon>Idiomarinaceae</taxon>
        <taxon>Pseudidiomarina</taxon>
    </lineage>
</organism>
<dbReference type="FunFam" id="3.30.460.10:FF:000009">
    <property type="entry name" value="Bifunctional glutamine synthetase adenylyltransferase/adenylyl-removing enzyme"/>
    <property type="match status" value="1"/>
</dbReference>
<accession>A0A432Y1T5</accession>
<dbReference type="InterPro" id="IPR023057">
    <property type="entry name" value="GlnE"/>
</dbReference>
<evidence type="ECO:0000313" key="11">
    <source>
        <dbReference type="EMBL" id="RUO54902.1"/>
    </source>
</evidence>
<evidence type="ECO:0000259" key="9">
    <source>
        <dbReference type="Pfam" id="PF03710"/>
    </source>
</evidence>
<evidence type="ECO:0000256" key="2">
    <source>
        <dbReference type="ARBA" id="ARBA00022695"/>
    </source>
</evidence>
<evidence type="ECO:0000256" key="6">
    <source>
        <dbReference type="ARBA" id="ARBA00023268"/>
    </source>
</evidence>
<gene>
    <name evidence="7" type="primary">glnE</name>
    <name evidence="11" type="ORF">CWI69_05770</name>
</gene>